<gene>
    <name evidence="10" type="ORF">g.50395</name>
</gene>
<dbReference type="EMBL" id="GEBQ01014570">
    <property type="protein sequence ID" value="JAT25407.1"/>
    <property type="molecule type" value="Transcribed_RNA"/>
</dbReference>
<dbReference type="PANTHER" id="PTHR24394:SF44">
    <property type="entry name" value="ZINC FINGER PROTEIN 271-LIKE"/>
    <property type="match status" value="1"/>
</dbReference>
<evidence type="ECO:0000259" key="9">
    <source>
        <dbReference type="PROSITE" id="PS50157"/>
    </source>
</evidence>
<feature type="domain" description="C2H2-type" evidence="9">
    <location>
        <begin position="23"/>
        <end position="45"/>
    </location>
</feature>
<evidence type="ECO:0000256" key="3">
    <source>
        <dbReference type="ARBA" id="ARBA00022737"/>
    </source>
</evidence>
<evidence type="ECO:0000256" key="7">
    <source>
        <dbReference type="PROSITE-ProRule" id="PRU00042"/>
    </source>
</evidence>
<feature type="non-terminal residue" evidence="10">
    <location>
        <position position="118"/>
    </location>
</feature>
<dbReference type="PROSITE" id="PS50157">
    <property type="entry name" value="ZINC_FINGER_C2H2_2"/>
    <property type="match status" value="3"/>
</dbReference>
<dbReference type="PANTHER" id="PTHR24394">
    <property type="entry name" value="ZINC FINGER PROTEIN"/>
    <property type="match status" value="1"/>
</dbReference>
<reference evidence="10" key="1">
    <citation type="submission" date="2015-11" db="EMBL/GenBank/DDBJ databases">
        <title>De novo transcriptome assembly of four potential Pierce s Disease insect vectors from Arizona vineyards.</title>
        <authorList>
            <person name="Tassone E.E."/>
        </authorList>
    </citation>
    <scope>NUCLEOTIDE SEQUENCE</scope>
</reference>
<dbReference type="GO" id="GO:0000981">
    <property type="term" value="F:DNA-binding transcription factor activity, RNA polymerase II-specific"/>
    <property type="evidence" value="ECO:0007669"/>
    <property type="project" value="TreeGrafter"/>
</dbReference>
<evidence type="ECO:0000256" key="4">
    <source>
        <dbReference type="ARBA" id="ARBA00022771"/>
    </source>
</evidence>
<keyword evidence="6" id="KW-0539">Nucleus</keyword>
<keyword evidence="2" id="KW-0479">Metal-binding</keyword>
<dbReference type="InterPro" id="IPR013087">
    <property type="entry name" value="Znf_C2H2_type"/>
</dbReference>
<dbReference type="GO" id="GO:0008270">
    <property type="term" value="F:zinc ion binding"/>
    <property type="evidence" value="ECO:0007669"/>
    <property type="project" value="UniProtKB-KW"/>
</dbReference>
<dbReference type="FunFam" id="3.30.160.60:FF:000538">
    <property type="entry name" value="zinc finger protein 853"/>
    <property type="match status" value="1"/>
</dbReference>
<dbReference type="SUPFAM" id="SSF57667">
    <property type="entry name" value="beta-beta-alpha zinc fingers"/>
    <property type="match status" value="2"/>
</dbReference>
<evidence type="ECO:0000256" key="6">
    <source>
        <dbReference type="ARBA" id="ARBA00023242"/>
    </source>
</evidence>
<keyword evidence="3" id="KW-0677">Repeat</keyword>
<feature type="domain" description="C2H2-type" evidence="9">
    <location>
        <begin position="70"/>
        <end position="97"/>
    </location>
</feature>
<dbReference type="AlphaFoldDB" id="A0A1B6LP71"/>
<evidence type="ECO:0000256" key="2">
    <source>
        <dbReference type="ARBA" id="ARBA00022723"/>
    </source>
</evidence>
<evidence type="ECO:0000256" key="8">
    <source>
        <dbReference type="SAM" id="MobiDB-lite"/>
    </source>
</evidence>
<feature type="domain" description="C2H2-type" evidence="9">
    <location>
        <begin position="98"/>
        <end position="118"/>
    </location>
</feature>
<comment type="subcellular location">
    <subcellularLocation>
        <location evidence="1">Nucleus</location>
    </subcellularLocation>
</comment>
<sequence>VIKEDSRIFSTSSEVRPNNRSKHKCNSCDRYFNRAYDLRRHSLVHLNMDVFETKESSNVNESVSRPVVMFTCEVCSRSFKMKDSYERHKRIHTGERPYQCVECSKRFRDSGALGRHVK</sequence>
<evidence type="ECO:0000313" key="10">
    <source>
        <dbReference type="EMBL" id="JAT25407.1"/>
    </source>
</evidence>
<feature type="non-terminal residue" evidence="10">
    <location>
        <position position="1"/>
    </location>
</feature>
<dbReference type="GO" id="GO:0005634">
    <property type="term" value="C:nucleus"/>
    <property type="evidence" value="ECO:0007669"/>
    <property type="project" value="UniProtKB-SubCell"/>
</dbReference>
<protein>
    <recommendedName>
        <fullName evidence="9">C2H2-type domain-containing protein</fullName>
    </recommendedName>
</protein>
<organism evidence="10">
    <name type="scientific">Graphocephala atropunctata</name>
    <dbReference type="NCBI Taxonomy" id="36148"/>
    <lineage>
        <taxon>Eukaryota</taxon>
        <taxon>Metazoa</taxon>
        <taxon>Ecdysozoa</taxon>
        <taxon>Arthropoda</taxon>
        <taxon>Hexapoda</taxon>
        <taxon>Insecta</taxon>
        <taxon>Pterygota</taxon>
        <taxon>Neoptera</taxon>
        <taxon>Paraneoptera</taxon>
        <taxon>Hemiptera</taxon>
        <taxon>Auchenorrhyncha</taxon>
        <taxon>Membracoidea</taxon>
        <taxon>Cicadellidae</taxon>
        <taxon>Cicadellinae</taxon>
        <taxon>Cicadellini</taxon>
        <taxon>Graphocephala</taxon>
    </lineage>
</organism>
<feature type="region of interest" description="Disordered" evidence="8">
    <location>
        <begin position="1"/>
        <end position="22"/>
    </location>
</feature>
<evidence type="ECO:0000256" key="1">
    <source>
        <dbReference type="ARBA" id="ARBA00004123"/>
    </source>
</evidence>
<dbReference type="SMART" id="SM00355">
    <property type="entry name" value="ZnF_C2H2"/>
    <property type="match status" value="3"/>
</dbReference>
<name>A0A1B6LP71_9HEMI</name>
<keyword evidence="4 7" id="KW-0863">Zinc-finger</keyword>
<accession>A0A1B6LP71</accession>
<dbReference type="FunFam" id="3.30.160.60:FF:000072">
    <property type="entry name" value="zinc finger protein 143 isoform X1"/>
    <property type="match status" value="1"/>
</dbReference>
<dbReference type="InterPro" id="IPR036236">
    <property type="entry name" value="Znf_C2H2_sf"/>
</dbReference>
<feature type="compositionally biased region" description="Polar residues" evidence="8">
    <location>
        <begin position="8"/>
        <end position="18"/>
    </location>
</feature>
<dbReference type="Gene3D" id="3.30.160.60">
    <property type="entry name" value="Classic Zinc Finger"/>
    <property type="match status" value="3"/>
</dbReference>
<evidence type="ECO:0000256" key="5">
    <source>
        <dbReference type="ARBA" id="ARBA00022833"/>
    </source>
</evidence>
<dbReference type="Pfam" id="PF00096">
    <property type="entry name" value="zf-C2H2"/>
    <property type="match status" value="3"/>
</dbReference>
<proteinExistence type="predicted"/>
<keyword evidence="5" id="KW-0862">Zinc</keyword>
<dbReference type="PROSITE" id="PS00028">
    <property type="entry name" value="ZINC_FINGER_C2H2_1"/>
    <property type="match status" value="2"/>
</dbReference>